<dbReference type="VEuPathDB" id="PlasmoDB:PRG01_0526100"/>
<proteinExistence type="predicted"/>
<organism evidence="2 3">
    <name type="scientific">Plasmodium reichenowi</name>
    <dbReference type="NCBI Taxonomy" id="5854"/>
    <lineage>
        <taxon>Eukaryota</taxon>
        <taxon>Sar</taxon>
        <taxon>Alveolata</taxon>
        <taxon>Apicomplexa</taxon>
        <taxon>Aconoidasida</taxon>
        <taxon>Haemosporida</taxon>
        <taxon>Plasmodiidae</taxon>
        <taxon>Plasmodium</taxon>
        <taxon>Plasmodium (Laverania)</taxon>
    </lineage>
</organism>
<dbReference type="EMBL" id="HG810766">
    <property type="protein sequence ID" value="CDO63146.1"/>
    <property type="molecule type" value="Genomic_DNA"/>
</dbReference>
<feature type="compositionally biased region" description="Basic and acidic residues" evidence="1">
    <location>
        <begin position="1"/>
        <end position="21"/>
    </location>
</feature>
<dbReference type="Proteomes" id="UP000027581">
    <property type="component" value="Unassembled WGS sequence"/>
</dbReference>
<dbReference type="PhylomeDB" id="A0A060RUE0"/>
<keyword evidence="3" id="KW-1185">Reference proteome</keyword>
<sequence length="408" mass="48805">MSKEKEDKHKEEEKQEGKEEEKQEEEEEEKQEEEEEEKQEGKEEEKQEGKEEEKQDKHKEEEEQQEQHDKLEGHTYEELDEVKKYGLDNGKEYEYCNEKDDRKIFTTDVNRGHIRKDIDSKIWICDRGSKNIEKAEGDENRTYTEKYIDGEEITIDKDFESFKKYCPIEYPKNRSINGMDDFICTKNNLCEFKNDILKNLNIDNIYYDLNKIEHKKNLLNNEDCKNKKWYLNFQPLNNISIEQYWKYEKVTLQDILTSNINLLEIIDLKKNKKYLKYISRSILKGNPHESLIKNSYKYTENYINTSELQSRLSLTNINPSILSSKTLKNTQNLLKWKLKYANNTYKTNDHKYDEAENSSSLLNTHNFTSRSNNNSTVNMEQANSQISSNKRSVLFEEPPRSRSSRRYV</sequence>
<reference evidence="2" key="1">
    <citation type="submission" date="2014-01" db="EMBL/GenBank/DDBJ databases">
        <authorList>
            <person name="Aslett M."/>
        </authorList>
    </citation>
    <scope>NUCLEOTIDE SEQUENCE</scope>
    <source>
        <strain evidence="2">CDC</strain>
    </source>
</reference>
<reference evidence="2" key="2">
    <citation type="submission" date="2014-05" db="EMBL/GenBank/DDBJ databases">
        <title>The genome sequences of chimpanzee malaria parasites reveal the path to human adaptation.</title>
        <authorList>
            <person name="Otto T.D."/>
            <person name="Rayner J.C."/>
            <person name="Boehme U."/>
            <person name="Pain A."/>
            <person name="Spottiswoode N."/>
            <person name="Sanders M."/>
            <person name="Quail M."/>
            <person name="Ollomo B."/>
            <person name="Renaud F."/>
            <person name="Thomas A.W."/>
            <person name="Prugnolle F."/>
            <person name="Conway D.J."/>
            <person name="Newbold C."/>
            <person name="Berriman M."/>
        </authorList>
    </citation>
    <scope>NUCLEOTIDE SEQUENCE [LARGE SCALE GENOMIC DNA]</scope>
    <source>
        <strain evidence="2">CDC</strain>
    </source>
</reference>
<evidence type="ECO:0000313" key="3">
    <source>
        <dbReference type="Proteomes" id="UP000027581"/>
    </source>
</evidence>
<dbReference type="AlphaFoldDB" id="A0A060RUE0"/>
<evidence type="ECO:0000256" key="1">
    <source>
        <dbReference type="SAM" id="MobiDB-lite"/>
    </source>
</evidence>
<protein>
    <submittedName>
        <fullName evidence="2">Uncharacterized protein</fullName>
    </submittedName>
</protein>
<feature type="region of interest" description="Disordered" evidence="1">
    <location>
        <begin position="1"/>
        <end position="77"/>
    </location>
</feature>
<feature type="compositionally biased region" description="Polar residues" evidence="1">
    <location>
        <begin position="363"/>
        <end position="391"/>
    </location>
</feature>
<accession>A0A060RUE0</accession>
<name>A0A060RUE0_PLARE</name>
<gene>
    <name evidence="2" type="ORF">PRCDC_0525900</name>
</gene>
<feature type="compositionally biased region" description="Acidic residues" evidence="1">
    <location>
        <begin position="22"/>
        <end position="38"/>
    </location>
</feature>
<dbReference type="VEuPathDB" id="PlasmoDB:PRCDC_0525900"/>
<evidence type="ECO:0000313" key="2">
    <source>
        <dbReference type="EMBL" id="CDO63146.1"/>
    </source>
</evidence>
<feature type="region of interest" description="Disordered" evidence="1">
    <location>
        <begin position="363"/>
        <end position="408"/>
    </location>
</feature>
<feature type="compositionally biased region" description="Basic and acidic residues" evidence="1">
    <location>
        <begin position="39"/>
        <end position="77"/>
    </location>
</feature>